<sequence length="310" mass="33368">MPGANVLVTGASGFIGVHLVTRLLSEGRRVTALARSSSSLPPEWSNRLSVVACDDFSDPGLRRLLQAPFDTVFHLAAYGVRPNHRNIDEMIAINVEFPAALARLCAEWGARMIMAGTFSEYRSPSGRDLLTEASPLEQGKLYGSSKAAGGLMASAVAHSIGTRFRLLRLFKVYGAGEASHRLLPALVNGLTKRERVAISAGTQVLDFVYIDDVIEAMLRADTHCDERGGIATWNVATGRAHSVREFAERVATAMHADPSLLGFGAIDMRKDDEPWLVGSPSLLRSELGWQPSIGLDKGVDAAVAALCRSQ</sequence>
<dbReference type="STRING" id="1399419.A5906_33415"/>
<dbReference type="SUPFAM" id="SSF51735">
    <property type="entry name" value="NAD(P)-binding Rossmann-fold domains"/>
    <property type="match status" value="1"/>
</dbReference>
<dbReference type="InterPro" id="IPR001509">
    <property type="entry name" value="Epimerase_deHydtase"/>
</dbReference>
<reference evidence="2 3" key="1">
    <citation type="submission" date="2019-06" db="EMBL/GenBank/DDBJ databases">
        <title>Genomic Encyclopedia of Type Strains, Phase IV (KMG-V): Genome sequencing to study the core and pangenomes of soil and plant-associated prokaryotes.</title>
        <authorList>
            <person name="Whitman W."/>
        </authorList>
    </citation>
    <scope>NUCLEOTIDE SEQUENCE [LARGE SCALE GENOMIC DNA]</scope>
    <source>
        <strain evidence="2 3">BR 10556</strain>
    </source>
</reference>
<dbReference type="PANTHER" id="PTHR43245">
    <property type="entry name" value="BIFUNCTIONAL POLYMYXIN RESISTANCE PROTEIN ARNA"/>
    <property type="match status" value="1"/>
</dbReference>
<dbReference type="PANTHER" id="PTHR43245:SF13">
    <property type="entry name" value="UDP-D-APIOSE_UDP-D-XYLOSE SYNTHASE 2"/>
    <property type="match status" value="1"/>
</dbReference>
<organism evidence="2 3">
    <name type="scientific">Bradyrhizobium sacchari</name>
    <dbReference type="NCBI Taxonomy" id="1399419"/>
    <lineage>
        <taxon>Bacteria</taxon>
        <taxon>Pseudomonadati</taxon>
        <taxon>Pseudomonadota</taxon>
        <taxon>Alphaproteobacteria</taxon>
        <taxon>Hyphomicrobiales</taxon>
        <taxon>Nitrobacteraceae</taxon>
        <taxon>Bradyrhizobium</taxon>
    </lineage>
</organism>
<dbReference type="Gene3D" id="3.40.50.720">
    <property type="entry name" value="NAD(P)-binding Rossmann-like Domain"/>
    <property type="match status" value="1"/>
</dbReference>
<dbReference type="InterPro" id="IPR050177">
    <property type="entry name" value="Lipid_A_modif_metabolic_enz"/>
</dbReference>
<dbReference type="Proteomes" id="UP000315914">
    <property type="component" value="Unassembled WGS sequence"/>
</dbReference>
<dbReference type="EMBL" id="VITW01000006">
    <property type="protein sequence ID" value="TWB72446.1"/>
    <property type="molecule type" value="Genomic_DNA"/>
</dbReference>
<accession>A0A560JN93</accession>
<evidence type="ECO:0000313" key="3">
    <source>
        <dbReference type="Proteomes" id="UP000315914"/>
    </source>
</evidence>
<gene>
    <name evidence="2" type="ORF">FBZ95_106161</name>
</gene>
<protein>
    <submittedName>
        <fullName evidence="2">Nucleoside-diphosphate-sugar epimerase</fullName>
    </submittedName>
</protein>
<dbReference type="InterPro" id="IPR036291">
    <property type="entry name" value="NAD(P)-bd_dom_sf"/>
</dbReference>
<proteinExistence type="predicted"/>
<evidence type="ECO:0000313" key="2">
    <source>
        <dbReference type="EMBL" id="TWB72446.1"/>
    </source>
</evidence>
<dbReference type="AlphaFoldDB" id="A0A560JN93"/>
<comment type="caution">
    <text evidence="2">The sequence shown here is derived from an EMBL/GenBank/DDBJ whole genome shotgun (WGS) entry which is preliminary data.</text>
</comment>
<dbReference type="OrthoDB" id="7305551at2"/>
<keyword evidence="3" id="KW-1185">Reference proteome</keyword>
<evidence type="ECO:0000259" key="1">
    <source>
        <dbReference type="Pfam" id="PF01370"/>
    </source>
</evidence>
<dbReference type="RefSeq" id="WP_080136163.1">
    <property type="nucleotide sequence ID" value="NZ_LWIG01000012.1"/>
</dbReference>
<name>A0A560JN93_9BRAD</name>
<dbReference type="Pfam" id="PF01370">
    <property type="entry name" value="Epimerase"/>
    <property type="match status" value="1"/>
</dbReference>
<feature type="domain" description="NAD-dependent epimerase/dehydratase" evidence="1">
    <location>
        <begin position="6"/>
        <end position="236"/>
    </location>
</feature>